<accession>A0A0E3LP27</accession>
<dbReference type="GO" id="GO:0016740">
    <property type="term" value="F:transferase activity"/>
    <property type="evidence" value="ECO:0007669"/>
    <property type="project" value="UniProtKB-KW"/>
</dbReference>
<evidence type="ECO:0000313" key="2">
    <source>
        <dbReference type="EMBL" id="AKB55791.1"/>
    </source>
</evidence>
<dbReference type="RefSeq" id="WP_048156199.1">
    <property type="nucleotide sequence ID" value="NZ_CP009528.1"/>
</dbReference>
<dbReference type="AlphaFoldDB" id="A0A0E3LP27"/>
<protein>
    <submittedName>
        <fullName evidence="2">GTPases-Sulfate adenylate transferase subunit 1</fullName>
    </submittedName>
</protein>
<evidence type="ECO:0000259" key="1">
    <source>
        <dbReference type="Pfam" id="PF13529"/>
    </source>
</evidence>
<sequence length="411" mass="45561">MKRNRIGISILVLVMLIGMALIPAAGAQKEDNYSVTAEEAFKHANANMISFIAANTPGFENWTGASINPKPIELYDINGKKLFYQFSVYKENKLTGTIDVCADKTLGPSIYDIKFDPKPYKSAEVMKKSIEIAKSEYSDGKIKSTNLVVYSYPSIGAMTIVKDKTTGVEHRIFVDAYTLEEVEDKPATETEPGVWSMYDQILKSGKENNLKEWQKSDELAKSTEQAATNKGVNINAAVTEENIKKLSSDAIVLGSFTGKILDINGIGQERDVFCGPACIRMVCKYYNKPTPIPTQDQIYRGDGLWSWNPASIYTSGLSAGDIVKWATYRWGKTGTIATSFSNSVAISEIENNRPFFSMIPGHFRLCRGYIAQNGYTYLRLNDPLPVGSTYGNAGLLERTYGSSESTRIYVR</sequence>
<evidence type="ECO:0000313" key="3">
    <source>
        <dbReference type="Proteomes" id="UP000033033"/>
    </source>
</evidence>
<dbReference type="KEGG" id="mby:MSBRM_2793"/>
<organism evidence="2 3">
    <name type="scientific">Methanosarcina barkeri MS</name>
    <dbReference type="NCBI Taxonomy" id="1434108"/>
    <lineage>
        <taxon>Archaea</taxon>
        <taxon>Methanobacteriati</taxon>
        <taxon>Methanobacteriota</taxon>
        <taxon>Stenosarchaea group</taxon>
        <taxon>Methanomicrobia</taxon>
        <taxon>Methanosarcinales</taxon>
        <taxon>Methanosarcinaceae</taxon>
        <taxon>Methanosarcina</taxon>
    </lineage>
</organism>
<name>A0A0E3LP27_METBA</name>
<dbReference type="Gene3D" id="3.90.70.10">
    <property type="entry name" value="Cysteine proteinases"/>
    <property type="match status" value="1"/>
</dbReference>
<dbReference type="GeneID" id="24846106"/>
<proteinExistence type="predicted"/>
<dbReference type="PATRIC" id="fig|1434108.4.peg.3562"/>
<gene>
    <name evidence="2" type="ORF">MSBRM_2793</name>
</gene>
<feature type="domain" description="Peptidase C39-like" evidence="1">
    <location>
        <begin position="262"/>
        <end position="383"/>
    </location>
</feature>
<reference evidence="2 3" key="1">
    <citation type="submission" date="2014-07" db="EMBL/GenBank/DDBJ databases">
        <title>Methanogenic archaea and the global carbon cycle.</title>
        <authorList>
            <person name="Henriksen J.R."/>
            <person name="Luke J."/>
            <person name="Reinhart S."/>
            <person name="Benedict M.N."/>
            <person name="Youngblut N.D."/>
            <person name="Metcalf M.E."/>
            <person name="Whitaker R.J."/>
            <person name="Metcalf W.W."/>
        </authorList>
    </citation>
    <scope>NUCLEOTIDE SEQUENCE [LARGE SCALE GENOMIC DNA]</scope>
    <source>
        <strain evidence="2 3">MS</strain>
    </source>
</reference>
<dbReference type="Pfam" id="PF13529">
    <property type="entry name" value="Peptidase_C39_2"/>
    <property type="match status" value="1"/>
</dbReference>
<dbReference type="HOGENOM" id="CLU_060686_1_0_2"/>
<dbReference type="InterPro" id="IPR039564">
    <property type="entry name" value="Peptidase_C39-like"/>
</dbReference>
<keyword evidence="2" id="KW-0808">Transferase</keyword>
<dbReference type="EMBL" id="CP009528">
    <property type="protein sequence ID" value="AKB55791.1"/>
    <property type="molecule type" value="Genomic_DNA"/>
</dbReference>
<dbReference type="Proteomes" id="UP000033033">
    <property type="component" value="Chromosome"/>
</dbReference>
<keyword evidence="3" id="KW-1185">Reference proteome</keyword>